<dbReference type="Gene3D" id="1.10.1660.10">
    <property type="match status" value="1"/>
</dbReference>
<dbReference type="Pfam" id="PF13591">
    <property type="entry name" value="MerR_2"/>
    <property type="match status" value="1"/>
</dbReference>
<dbReference type="RefSeq" id="WP_250920873.1">
    <property type="nucleotide sequence ID" value="NZ_JAMQAW010000025.1"/>
</dbReference>
<reference evidence="1" key="1">
    <citation type="submission" date="2022-06" db="EMBL/GenBank/DDBJ databases">
        <title>Genome public.</title>
        <authorList>
            <person name="Sun Q."/>
        </authorList>
    </citation>
    <scope>NUCLEOTIDE SEQUENCE</scope>
    <source>
        <strain evidence="1">CWNU-1</strain>
    </source>
</reference>
<dbReference type="Proteomes" id="UP001431429">
    <property type="component" value="Unassembled WGS sequence"/>
</dbReference>
<proteinExistence type="predicted"/>
<evidence type="ECO:0000313" key="2">
    <source>
        <dbReference type="Proteomes" id="UP001431429"/>
    </source>
</evidence>
<gene>
    <name evidence="1" type="ORF">NBG84_19900</name>
</gene>
<sequence>MRADEPSPAEGAGQGGAGARRYPLIRIQRATAYRLPLTGVARRSGLPPDMVRRFVALGLVDAERDTDGRLWFRTTAPAALARVQRLRTGLSLNYAAVGVVLDLLDRIDRLESALRQRERAAEERTPWT</sequence>
<comment type="caution">
    <text evidence="1">The sequence shown here is derived from an EMBL/GenBank/DDBJ whole genome shotgun (WGS) entry which is preliminary data.</text>
</comment>
<accession>A0ABT0UPI0</accession>
<dbReference type="InterPro" id="IPR009061">
    <property type="entry name" value="DNA-bd_dom_put_sf"/>
</dbReference>
<keyword evidence="2" id="KW-1185">Reference proteome</keyword>
<name>A0ABT0UPI0_9ACTN</name>
<organism evidence="1 2">
    <name type="scientific">Streptomyces albipurpureus</name>
    <dbReference type="NCBI Taxonomy" id="2897419"/>
    <lineage>
        <taxon>Bacteria</taxon>
        <taxon>Bacillati</taxon>
        <taxon>Actinomycetota</taxon>
        <taxon>Actinomycetes</taxon>
        <taxon>Kitasatosporales</taxon>
        <taxon>Streptomycetaceae</taxon>
        <taxon>Streptomyces</taxon>
    </lineage>
</organism>
<protein>
    <submittedName>
        <fullName evidence="1">Chaperone modulator CbpM</fullName>
    </submittedName>
</protein>
<dbReference type="EMBL" id="JAMQAW010000025">
    <property type="protein sequence ID" value="MCM2390532.1"/>
    <property type="molecule type" value="Genomic_DNA"/>
</dbReference>
<dbReference type="SUPFAM" id="SSF46955">
    <property type="entry name" value="Putative DNA-binding domain"/>
    <property type="match status" value="1"/>
</dbReference>
<evidence type="ECO:0000313" key="1">
    <source>
        <dbReference type="EMBL" id="MCM2390532.1"/>
    </source>
</evidence>